<feature type="domain" description="Tyrosine-protein phosphatase" evidence="1">
    <location>
        <begin position="37"/>
        <end position="178"/>
    </location>
</feature>
<keyword evidence="4" id="KW-1185">Reference proteome</keyword>
<dbReference type="CDD" id="cd14498">
    <property type="entry name" value="DSP"/>
    <property type="match status" value="1"/>
</dbReference>
<dbReference type="InterPro" id="IPR050561">
    <property type="entry name" value="PTP"/>
</dbReference>
<dbReference type="PANTHER" id="PTHR23339">
    <property type="entry name" value="TYROSINE SPECIFIC PROTEIN PHOSPHATASE AND DUAL SPECIFICITY PROTEIN PHOSPHATASE"/>
    <property type="match status" value="1"/>
</dbReference>
<reference evidence="3 4" key="1">
    <citation type="submission" date="2007-08" db="EMBL/GenBank/DDBJ databases">
        <title>Complete sequence of Roseiflexus castenholzii DSM 13941.</title>
        <authorList>
            <consortium name="US DOE Joint Genome Institute"/>
            <person name="Copeland A."/>
            <person name="Lucas S."/>
            <person name="Lapidus A."/>
            <person name="Barry K."/>
            <person name="Glavina del Rio T."/>
            <person name="Dalin E."/>
            <person name="Tice H."/>
            <person name="Pitluck S."/>
            <person name="Thompson L.S."/>
            <person name="Brettin T."/>
            <person name="Bruce D."/>
            <person name="Detter J.C."/>
            <person name="Han C."/>
            <person name="Tapia R."/>
            <person name="Schmutz J."/>
            <person name="Larimer F."/>
            <person name="Land M."/>
            <person name="Hauser L."/>
            <person name="Kyrpides N."/>
            <person name="Mikhailova N."/>
            <person name="Bryant D.A."/>
            <person name="Hanada S."/>
            <person name="Tsukatani Y."/>
            <person name="Richardson P."/>
        </authorList>
    </citation>
    <scope>NUCLEOTIDE SEQUENCE [LARGE SCALE GENOMIC DNA]</scope>
    <source>
        <strain evidence="4">DSM 13941 / HLO8</strain>
    </source>
</reference>
<dbReference type="Pfam" id="PF00782">
    <property type="entry name" value="DSPc"/>
    <property type="match status" value="1"/>
</dbReference>
<evidence type="ECO:0000313" key="4">
    <source>
        <dbReference type="Proteomes" id="UP000000263"/>
    </source>
</evidence>
<evidence type="ECO:0000259" key="1">
    <source>
        <dbReference type="PROSITE" id="PS50054"/>
    </source>
</evidence>
<accession>A7NQY1</accession>
<dbReference type="Gene3D" id="3.90.190.10">
    <property type="entry name" value="Protein tyrosine phosphatase superfamily"/>
    <property type="match status" value="1"/>
</dbReference>
<dbReference type="HOGENOM" id="CLU_1509493_0_0_0"/>
<dbReference type="eggNOG" id="COG2453">
    <property type="taxonomic scope" value="Bacteria"/>
</dbReference>
<proteinExistence type="predicted"/>
<protein>
    <submittedName>
        <fullName evidence="3">Dual specificity protein phosphatase</fullName>
    </submittedName>
</protein>
<dbReference type="PROSITE" id="PS50054">
    <property type="entry name" value="TYR_PHOSPHATASE_DUAL"/>
    <property type="match status" value="1"/>
</dbReference>
<sequence length="178" mass="20025">MMTEKRSAVDDLVVPKNGIAWLWRYTTAQWNRLFGLNVSRLDDLLYVGGEFHAGQWPHLRALGIRAVLSLQAEREDVFEGPPPDRVLRLEVVDFHPPTIEQLRRAVAFVSAAHADGLPTLIHCHAGVGRAPLTTAAYLVAQGMTSSEALEQVRRARPIIGLNERQMQRLIEWEQAMRG</sequence>
<organism evidence="3 4">
    <name type="scientific">Roseiflexus castenholzii (strain DSM 13941 / HLO8)</name>
    <dbReference type="NCBI Taxonomy" id="383372"/>
    <lineage>
        <taxon>Bacteria</taxon>
        <taxon>Bacillati</taxon>
        <taxon>Chloroflexota</taxon>
        <taxon>Chloroflexia</taxon>
        <taxon>Chloroflexales</taxon>
        <taxon>Roseiflexineae</taxon>
        <taxon>Roseiflexaceae</taxon>
        <taxon>Roseiflexus</taxon>
    </lineage>
</organism>
<dbReference type="InterPro" id="IPR029021">
    <property type="entry name" value="Prot-tyrosine_phosphatase-like"/>
</dbReference>
<dbReference type="SUPFAM" id="SSF52799">
    <property type="entry name" value="(Phosphotyrosine protein) phosphatases II"/>
    <property type="match status" value="1"/>
</dbReference>
<evidence type="ECO:0000313" key="3">
    <source>
        <dbReference type="EMBL" id="ABU59977.1"/>
    </source>
</evidence>
<dbReference type="EMBL" id="CP000804">
    <property type="protein sequence ID" value="ABU59977.1"/>
    <property type="molecule type" value="Genomic_DNA"/>
</dbReference>
<dbReference type="Proteomes" id="UP000000263">
    <property type="component" value="Chromosome"/>
</dbReference>
<dbReference type="InterPro" id="IPR000340">
    <property type="entry name" value="Dual-sp_phosphatase_cat-dom"/>
</dbReference>
<evidence type="ECO:0000259" key="2">
    <source>
        <dbReference type="PROSITE" id="PS50056"/>
    </source>
</evidence>
<dbReference type="SMART" id="SM00195">
    <property type="entry name" value="DSPc"/>
    <property type="match status" value="1"/>
</dbReference>
<dbReference type="InterPro" id="IPR020422">
    <property type="entry name" value="TYR_PHOSPHATASE_DUAL_dom"/>
</dbReference>
<feature type="domain" description="Tyrosine specific protein phosphatases" evidence="2">
    <location>
        <begin position="100"/>
        <end position="167"/>
    </location>
</feature>
<gene>
    <name evidence="3" type="ordered locus">Rcas_3944</name>
</gene>
<dbReference type="PROSITE" id="PS50056">
    <property type="entry name" value="TYR_PHOSPHATASE_2"/>
    <property type="match status" value="1"/>
</dbReference>
<dbReference type="RefSeq" id="WP_012122400.1">
    <property type="nucleotide sequence ID" value="NC_009767.1"/>
</dbReference>
<dbReference type="KEGG" id="rca:Rcas_3944"/>
<dbReference type="AlphaFoldDB" id="A7NQY1"/>
<dbReference type="STRING" id="383372.Rcas_3944"/>
<name>A7NQY1_ROSCS</name>
<dbReference type="InterPro" id="IPR000387">
    <property type="entry name" value="Tyr_Pase_dom"/>
</dbReference>